<feature type="signal peptide" evidence="1">
    <location>
        <begin position="1"/>
        <end position="17"/>
    </location>
</feature>
<dbReference type="AlphaFoldDB" id="A0A2J6Q7H6"/>
<name>A0A2J6Q7H6_9HELO</name>
<proteinExistence type="predicted"/>
<protein>
    <submittedName>
        <fullName evidence="2">Uncharacterized protein</fullName>
    </submittedName>
</protein>
<evidence type="ECO:0000256" key="1">
    <source>
        <dbReference type="SAM" id="SignalP"/>
    </source>
</evidence>
<evidence type="ECO:0000313" key="3">
    <source>
        <dbReference type="Proteomes" id="UP000235672"/>
    </source>
</evidence>
<keyword evidence="3" id="KW-1185">Reference proteome</keyword>
<evidence type="ECO:0000313" key="2">
    <source>
        <dbReference type="EMBL" id="PMD22205.1"/>
    </source>
</evidence>
<feature type="chain" id="PRO_5014329615" evidence="1">
    <location>
        <begin position="18"/>
        <end position="91"/>
    </location>
</feature>
<gene>
    <name evidence="2" type="ORF">NA56DRAFT_644920</name>
</gene>
<keyword evidence="1" id="KW-0732">Signal</keyword>
<sequence length="91" mass="9429">MKASLLCLTALVAVICAMPVDESSEHALRALNSLMKRGCGASGCPCNTPLDYFCTDSCFCQTACCNSQTALCQDLNDVVSGGGFCVGGYSD</sequence>
<reference evidence="2 3" key="1">
    <citation type="submission" date="2016-05" db="EMBL/GenBank/DDBJ databases">
        <title>A degradative enzymes factory behind the ericoid mycorrhizal symbiosis.</title>
        <authorList>
            <consortium name="DOE Joint Genome Institute"/>
            <person name="Martino E."/>
            <person name="Morin E."/>
            <person name="Grelet G."/>
            <person name="Kuo A."/>
            <person name="Kohler A."/>
            <person name="Daghino S."/>
            <person name="Barry K."/>
            <person name="Choi C."/>
            <person name="Cichocki N."/>
            <person name="Clum A."/>
            <person name="Copeland A."/>
            <person name="Hainaut M."/>
            <person name="Haridas S."/>
            <person name="Labutti K."/>
            <person name="Lindquist E."/>
            <person name="Lipzen A."/>
            <person name="Khouja H.-R."/>
            <person name="Murat C."/>
            <person name="Ohm R."/>
            <person name="Olson A."/>
            <person name="Spatafora J."/>
            <person name="Veneault-Fourrey C."/>
            <person name="Henrissat B."/>
            <person name="Grigoriev I."/>
            <person name="Martin F."/>
            <person name="Perotto S."/>
        </authorList>
    </citation>
    <scope>NUCLEOTIDE SEQUENCE [LARGE SCALE GENOMIC DNA]</scope>
    <source>
        <strain evidence="2 3">UAMH 7357</strain>
    </source>
</reference>
<accession>A0A2J6Q7H6</accession>
<organism evidence="2 3">
    <name type="scientific">Hyaloscypha hepaticicola</name>
    <dbReference type="NCBI Taxonomy" id="2082293"/>
    <lineage>
        <taxon>Eukaryota</taxon>
        <taxon>Fungi</taxon>
        <taxon>Dikarya</taxon>
        <taxon>Ascomycota</taxon>
        <taxon>Pezizomycotina</taxon>
        <taxon>Leotiomycetes</taxon>
        <taxon>Helotiales</taxon>
        <taxon>Hyaloscyphaceae</taxon>
        <taxon>Hyaloscypha</taxon>
    </lineage>
</organism>
<dbReference type="EMBL" id="KZ613478">
    <property type="protein sequence ID" value="PMD22205.1"/>
    <property type="molecule type" value="Genomic_DNA"/>
</dbReference>
<dbReference type="Proteomes" id="UP000235672">
    <property type="component" value="Unassembled WGS sequence"/>
</dbReference>